<dbReference type="AlphaFoldDB" id="A0A0E9ST30"/>
<reference evidence="1" key="1">
    <citation type="submission" date="2014-11" db="EMBL/GenBank/DDBJ databases">
        <authorList>
            <person name="Amaro Gonzalez C."/>
        </authorList>
    </citation>
    <scope>NUCLEOTIDE SEQUENCE</scope>
</reference>
<organism evidence="1">
    <name type="scientific">Anguilla anguilla</name>
    <name type="common">European freshwater eel</name>
    <name type="synonym">Muraena anguilla</name>
    <dbReference type="NCBI Taxonomy" id="7936"/>
    <lineage>
        <taxon>Eukaryota</taxon>
        <taxon>Metazoa</taxon>
        <taxon>Chordata</taxon>
        <taxon>Craniata</taxon>
        <taxon>Vertebrata</taxon>
        <taxon>Euteleostomi</taxon>
        <taxon>Actinopterygii</taxon>
        <taxon>Neopterygii</taxon>
        <taxon>Teleostei</taxon>
        <taxon>Anguilliformes</taxon>
        <taxon>Anguillidae</taxon>
        <taxon>Anguilla</taxon>
    </lineage>
</organism>
<proteinExistence type="predicted"/>
<sequence>MKKGCSVFRSKCGSMILGCER</sequence>
<dbReference type="EMBL" id="GBXM01064111">
    <property type="protein sequence ID" value="JAH44466.1"/>
    <property type="molecule type" value="Transcribed_RNA"/>
</dbReference>
<evidence type="ECO:0000313" key="1">
    <source>
        <dbReference type="EMBL" id="JAH44466.1"/>
    </source>
</evidence>
<reference evidence="1" key="2">
    <citation type="journal article" date="2015" name="Fish Shellfish Immunol.">
        <title>Early steps in the European eel (Anguilla anguilla)-Vibrio vulnificus interaction in the gills: Role of the RtxA13 toxin.</title>
        <authorList>
            <person name="Callol A."/>
            <person name="Pajuelo D."/>
            <person name="Ebbesson L."/>
            <person name="Teles M."/>
            <person name="MacKenzie S."/>
            <person name="Amaro C."/>
        </authorList>
    </citation>
    <scope>NUCLEOTIDE SEQUENCE</scope>
</reference>
<name>A0A0E9ST30_ANGAN</name>
<protein>
    <submittedName>
        <fullName evidence="1">Uncharacterized protein</fullName>
    </submittedName>
</protein>
<accession>A0A0E9ST30</accession>